<dbReference type="Gene3D" id="4.10.240.10">
    <property type="entry name" value="Zn(2)-C6 fungal-type DNA-binding domain"/>
    <property type="match status" value="1"/>
</dbReference>
<evidence type="ECO:0000313" key="9">
    <source>
        <dbReference type="Proteomes" id="UP000236546"/>
    </source>
</evidence>
<dbReference type="PANTHER" id="PTHR31845">
    <property type="entry name" value="FINGER DOMAIN PROTEIN, PUTATIVE-RELATED"/>
    <property type="match status" value="1"/>
</dbReference>
<feature type="compositionally biased region" description="Polar residues" evidence="6">
    <location>
        <begin position="97"/>
        <end position="122"/>
    </location>
</feature>
<dbReference type="GO" id="GO:0005634">
    <property type="term" value="C:nucleus"/>
    <property type="evidence" value="ECO:0007669"/>
    <property type="project" value="UniProtKB-SubCell"/>
</dbReference>
<reference evidence="8 9" key="1">
    <citation type="submission" date="2017-02" db="EMBL/GenBank/DDBJ databases">
        <title>Genomes of Trichoderma spp. with biocontrol activity.</title>
        <authorList>
            <person name="Gardiner D."/>
            <person name="Kazan K."/>
            <person name="Vos C."/>
            <person name="Harvey P."/>
        </authorList>
    </citation>
    <scope>NUCLEOTIDE SEQUENCE [LARGE SCALE GENOMIC DNA]</scope>
    <source>
        <strain evidence="8 9">A5MH</strain>
    </source>
</reference>
<evidence type="ECO:0000259" key="7">
    <source>
        <dbReference type="PROSITE" id="PS50048"/>
    </source>
</evidence>
<evidence type="ECO:0000256" key="5">
    <source>
        <dbReference type="ARBA" id="ARBA00023242"/>
    </source>
</evidence>
<evidence type="ECO:0000313" key="8">
    <source>
        <dbReference type="EMBL" id="PNP39595.1"/>
    </source>
</evidence>
<comment type="subcellular location">
    <subcellularLocation>
        <location evidence="1">Nucleus</location>
    </subcellularLocation>
</comment>
<dbReference type="GO" id="GO:0008270">
    <property type="term" value="F:zinc ion binding"/>
    <property type="evidence" value="ECO:0007669"/>
    <property type="project" value="InterPro"/>
</dbReference>
<dbReference type="CDD" id="cd12148">
    <property type="entry name" value="fungal_TF_MHR"/>
    <property type="match status" value="1"/>
</dbReference>
<dbReference type="AlphaFoldDB" id="A0A2K0T239"/>
<dbReference type="PROSITE" id="PS00463">
    <property type="entry name" value="ZN2_CY6_FUNGAL_1"/>
    <property type="match status" value="1"/>
</dbReference>
<gene>
    <name evidence="8" type="ORF">TGAMA5MH_08614</name>
</gene>
<feature type="domain" description="Zn(2)-C6 fungal-type" evidence="7">
    <location>
        <begin position="14"/>
        <end position="48"/>
    </location>
</feature>
<keyword evidence="2" id="KW-0805">Transcription regulation</keyword>
<sequence length="664" mass="73450">MTASKASRSIGKHACQACRRRKTRCYTDTLKESGKCRRCQAQVIDCEWKEISKTRNRTRTGSRITDLEEKIVSLTAAMNNLDKNTVLDGSVGDSADGSHSPNSLHQYESTLDSGSTENTGLVTSDTNVLPIVNSSGLPLRRLVNVSHGKGHSSSESGSRTLNLTSATKTKLIRCFCNTLLPQYPVVRSVADMPFESLEEYRPHSTRAMITAACSVLEPQLFKDMHLQNTKSLAHVVYVQGHKSLDLLQALLITAVWGHPPIDLENLNISQWSHAACTMAMDLGFGGRTSWQAQNQDIAELSQDASEGMLERYRAMFGVYLTCSRIAISFRRQRIISFSPSTGVALTIFKQYATDTNDQRLVSWLQLQAIAEDVEGMKREAEMSSDPAVVEHINVKEKSAQFEQRLREWEAALDPRIMTASLEIDLTLCKSKLHELVICFDHNVQSLSLPSLATKTDAPLPGSRAPLSPTYTRILLSFISDCQSILDVLLKTGPENIRSLPLLTFFRIPYAFKALAMLQKRVTDPNDKISQIIDNDTLKWAYYARSVSKALEEASSHGLYAPAAVVLQIRDSVGNMHLAESIPTPSVHTRTLRASNAPGPGEYMPTPPDVVTGAQDTLGDNTSLGDFGVGLWPDDYGFAIMSEQEIPMSNFYYGMDNFGDRLAGW</sequence>
<dbReference type="PROSITE" id="PS50048">
    <property type="entry name" value="ZN2_CY6_FUNGAL_2"/>
    <property type="match status" value="1"/>
</dbReference>
<dbReference type="EMBL" id="MTYH01000081">
    <property type="protein sequence ID" value="PNP39595.1"/>
    <property type="molecule type" value="Genomic_DNA"/>
</dbReference>
<dbReference type="GO" id="GO:0000981">
    <property type="term" value="F:DNA-binding transcription factor activity, RNA polymerase II-specific"/>
    <property type="evidence" value="ECO:0007669"/>
    <property type="project" value="InterPro"/>
</dbReference>
<evidence type="ECO:0000256" key="1">
    <source>
        <dbReference type="ARBA" id="ARBA00004123"/>
    </source>
</evidence>
<protein>
    <recommendedName>
        <fullName evidence="7">Zn(2)-C6 fungal-type domain-containing protein</fullName>
    </recommendedName>
</protein>
<dbReference type="InterPro" id="IPR036864">
    <property type="entry name" value="Zn2-C6_fun-type_DNA-bd_sf"/>
</dbReference>
<dbReference type="GO" id="GO:0000976">
    <property type="term" value="F:transcription cis-regulatory region binding"/>
    <property type="evidence" value="ECO:0007669"/>
    <property type="project" value="TreeGrafter"/>
</dbReference>
<evidence type="ECO:0000256" key="6">
    <source>
        <dbReference type="SAM" id="MobiDB-lite"/>
    </source>
</evidence>
<feature type="region of interest" description="Disordered" evidence="6">
    <location>
        <begin position="88"/>
        <end position="122"/>
    </location>
</feature>
<accession>A0A2K0T239</accession>
<evidence type="ECO:0000256" key="2">
    <source>
        <dbReference type="ARBA" id="ARBA00023015"/>
    </source>
</evidence>
<evidence type="ECO:0000256" key="3">
    <source>
        <dbReference type="ARBA" id="ARBA00023125"/>
    </source>
</evidence>
<keyword evidence="4" id="KW-0804">Transcription</keyword>
<comment type="caution">
    <text evidence="8">The sequence shown here is derived from an EMBL/GenBank/DDBJ whole genome shotgun (WGS) entry which is preliminary data.</text>
</comment>
<name>A0A2K0T239_9HYPO</name>
<dbReference type="PANTHER" id="PTHR31845:SF10">
    <property type="entry name" value="ZN(II)2CYS6 TRANSCRIPTION FACTOR (EUROFUNG)"/>
    <property type="match status" value="1"/>
</dbReference>
<dbReference type="SUPFAM" id="SSF57701">
    <property type="entry name" value="Zn2/Cys6 DNA-binding domain"/>
    <property type="match status" value="1"/>
</dbReference>
<dbReference type="Proteomes" id="UP000236546">
    <property type="component" value="Unassembled WGS sequence"/>
</dbReference>
<dbReference type="InterPro" id="IPR001138">
    <property type="entry name" value="Zn2Cys6_DnaBD"/>
</dbReference>
<organism evidence="8 9">
    <name type="scientific">Trichoderma gamsii</name>
    <dbReference type="NCBI Taxonomy" id="398673"/>
    <lineage>
        <taxon>Eukaryota</taxon>
        <taxon>Fungi</taxon>
        <taxon>Dikarya</taxon>
        <taxon>Ascomycota</taxon>
        <taxon>Pezizomycotina</taxon>
        <taxon>Sordariomycetes</taxon>
        <taxon>Hypocreomycetidae</taxon>
        <taxon>Hypocreales</taxon>
        <taxon>Hypocreaceae</taxon>
        <taxon>Trichoderma</taxon>
    </lineage>
</organism>
<keyword evidence="3" id="KW-0238">DNA-binding</keyword>
<dbReference type="CDD" id="cd00067">
    <property type="entry name" value="GAL4"/>
    <property type="match status" value="1"/>
</dbReference>
<dbReference type="OrthoDB" id="3365636at2759"/>
<evidence type="ECO:0000256" key="4">
    <source>
        <dbReference type="ARBA" id="ARBA00023163"/>
    </source>
</evidence>
<dbReference type="InterPro" id="IPR051089">
    <property type="entry name" value="prtT"/>
</dbReference>
<proteinExistence type="predicted"/>
<keyword evidence="5" id="KW-0539">Nucleus</keyword>